<keyword evidence="4" id="KW-0963">Cytoplasm</keyword>
<dbReference type="NCBIfam" id="TIGR00168">
    <property type="entry name" value="infC"/>
    <property type="match status" value="1"/>
</dbReference>
<dbReference type="EMBL" id="MFFM01000046">
    <property type="protein sequence ID" value="OGF08941.1"/>
    <property type="molecule type" value="Genomic_DNA"/>
</dbReference>
<organism evidence="9 10">
    <name type="scientific">Candidatus Edwardsbacteria bacterium GWF2_54_11</name>
    <dbReference type="NCBI Taxonomy" id="1817851"/>
    <lineage>
        <taxon>Bacteria</taxon>
        <taxon>Candidatus Edwardsiibacteriota</taxon>
    </lineage>
</organism>
<accession>A0A1F5R4T6</accession>
<dbReference type="GO" id="GO:0016020">
    <property type="term" value="C:membrane"/>
    <property type="evidence" value="ECO:0007669"/>
    <property type="project" value="TreeGrafter"/>
</dbReference>
<gene>
    <name evidence="4" type="primary">infC</name>
    <name evidence="9" type="ORF">A2024_00895</name>
</gene>
<dbReference type="InterPro" id="IPR019815">
    <property type="entry name" value="Translation_initiation_fac_3_C"/>
</dbReference>
<dbReference type="PANTHER" id="PTHR10938">
    <property type="entry name" value="TRANSLATION INITIATION FACTOR IF-3"/>
    <property type="match status" value="1"/>
</dbReference>
<comment type="caution">
    <text evidence="9">The sequence shown here is derived from an EMBL/GenBank/DDBJ whole genome shotgun (WGS) entry which is preliminary data.</text>
</comment>
<dbReference type="FunFam" id="3.10.20.80:FF:000001">
    <property type="entry name" value="Translation initiation factor IF-3"/>
    <property type="match status" value="1"/>
</dbReference>
<dbReference type="Proteomes" id="UP000177230">
    <property type="component" value="Unassembled WGS sequence"/>
</dbReference>
<dbReference type="PROSITE" id="PS00938">
    <property type="entry name" value="IF3"/>
    <property type="match status" value="1"/>
</dbReference>
<dbReference type="InterPro" id="IPR036787">
    <property type="entry name" value="T_IF-3_N_sf"/>
</dbReference>
<dbReference type="Pfam" id="PF05198">
    <property type="entry name" value="IF3_N"/>
    <property type="match status" value="1"/>
</dbReference>
<sequence length="170" mass="19604">MLKEHRINERIRIPEIRVIGAEGNQLGILESREALRMAEEQGLDLVEIAPDAKPPVCKIMDYGKFIYAEEKKLKESRKKQHQTKVKEIRLGPQMGAHDYQVKLNQAKEFLTKRDKVKVSMRFRGREMAHVDLGQKLIDRFIEDIAPLANVEHAPKMEGRTINLVVSPKQV</sequence>
<evidence type="ECO:0000256" key="3">
    <source>
        <dbReference type="ARBA" id="ARBA00022917"/>
    </source>
</evidence>
<evidence type="ECO:0000259" key="7">
    <source>
        <dbReference type="Pfam" id="PF00707"/>
    </source>
</evidence>
<feature type="domain" description="Translation initiation factor 3 N-terminal" evidence="8">
    <location>
        <begin position="7"/>
        <end position="75"/>
    </location>
</feature>
<evidence type="ECO:0000256" key="4">
    <source>
        <dbReference type="HAMAP-Rule" id="MF_00080"/>
    </source>
</evidence>
<proteinExistence type="inferred from homology"/>
<comment type="subunit">
    <text evidence="4 6">Monomer.</text>
</comment>
<evidence type="ECO:0000256" key="1">
    <source>
        <dbReference type="ARBA" id="ARBA00005439"/>
    </source>
</evidence>
<dbReference type="GO" id="GO:0043022">
    <property type="term" value="F:ribosome binding"/>
    <property type="evidence" value="ECO:0007669"/>
    <property type="project" value="UniProtKB-ARBA"/>
</dbReference>
<dbReference type="Gene3D" id="3.30.110.10">
    <property type="entry name" value="Translation initiation factor 3 (IF-3), C-terminal domain"/>
    <property type="match status" value="1"/>
</dbReference>
<comment type="similarity">
    <text evidence="1 4 6">Belongs to the IF-3 family.</text>
</comment>
<reference evidence="9 10" key="1">
    <citation type="journal article" date="2016" name="Nat. Commun.">
        <title>Thousands of microbial genomes shed light on interconnected biogeochemical processes in an aquifer system.</title>
        <authorList>
            <person name="Anantharaman K."/>
            <person name="Brown C.T."/>
            <person name="Hug L.A."/>
            <person name="Sharon I."/>
            <person name="Castelle C.J."/>
            <person name="Probst A.J."/>
            <person name="Thomas B.C."/>
            <person name="Singh A."/>
            <person name="Wilkins M.J."/>
            <person name="Karaoz U."/>
            <person name="Brodie E.L."/>
            <person name="Williams K.H."/>
            <person name="Hubbard S.S."/>
            <person name="Banfield J.F."/>
        </authorList>
    </citation>
    <scope>NUCLEOTIDE SEQUENCE [LARGE SCALE GENOMIC DNA]</scope>
</reference>
<dbReference type="InterPro" id="IPR019814">
    <property type="entry name" value="Translation_initiation_fac_3_N"/>
</dbReference>
<keyword evidence="3 4" id="KW-0648">Protein biosynthesis</keyword>
<evidence type="ECO:0000256" key="5">
    <source>
        <dbReference type="NCBIfam" id="TIGR00168"/>
    </source>
</evidence>
<dbReference type="FunFam" id="3.30.110.10:FF:000001">
    <property type="entry name" value="Translation initiation factor IF-3"/>
    <property type="match status" value="1"/>
</dbReference>
<dbReference type="Pfam" id="PF00707">
    <property type="entry name" value="IF3_C"/>
    <property type="match status" value="1"/>
</dbReference>
<dbReference type="InterPro" id="IPR001288">
    <property type="entry name" value="Translation_initiation_fac_3"/>
</dbReference>
<evidence type="ECO:0000259" key="8">
    <source>
        <dbReference type="Pfam" id="PF05198"/>
    </source>
</evidence>
<feature type="domain" description="Translation initiation factor 3 C-terminal" evidence="7">
    <location>
        <begin position="84"/>
        <end position="168"/>
    </location>
</feature>
<dbReference type="GO" id="GO:0005829">
    <property type="term" value="C:cytosol"/>
    <property type="evidence" value="ECO:0007669"/>
    <property type="project" value="TreeGrafter"/>
</dbReference>
<dbReference type="AlphaFoldDB" id="A0A1F5R4T6"/>
<evidence type="ECO:0000313" key="9">
    <source>
        <dbReference type="EMBL" id="OGF08941.1"/>
    </source>
</evidence>
<dbReference type="HAMAP" id="MF_00080">
    <property type="entry name" value="IF_3"/>
    <property type="match status" value="1"/>
</dbReference>
<dbReference type="InterPro" id="IPR019813">
    <property type="entry name" value="Translation_initiation_fac3_CS"/>
</dbReference>
<evidence type="ECO:0000313" key="10">
    <source>
        <dbReference type="Proteomes" id="UP000177230"/>
    </source>
</evidence>
<name>A0A1F5R4T6_9BACT</name>
<keyword evidence="2 4" id="KW-0396">Initiation factor</keyword>
<dbReference type="SUPFAM" id="SSF55200">
    <property type="entry name" value="Translation initiation factor IF3, C-terminal domain"/>
    <property type="match status" value="1"/>
</dbReference>
<evidence type="ECO:0000256" key="2">
    <source>
        <dbReference type="ARBA" id="ARBA00022540"/>
    </source>
</evidence>
<dbReference type="GO" id="GO:0032790">
    <property type="term" value="P:ribosome disassembly"/>
    <property type="evidence" value="ECO:0007669"/>
    <property type="project" value="TreeGrafter"/>
</dbReference>
<dbReference type="InterPro" id="IPR036788">
    <property type="entry name" value="T_IF-3_C_sf"/>
</dbReference>
<evidence type="ECO:0000256" key="6">
    <source>
        <dbReference type="RuleBase" id="RU000646"/>
    </source>
</evidence>
<dbReference type="PANTHER" id="PTHR10938:SF0">
    <property type="entry name" value="TRANSLATION INITIATION FACTOR IF-3, MITOCHONDRIAL"/>
    <property type="match status" value="1"/>
</dbReference>
<dbReference type="Gene3D" id="3.10.20.80">
    <property type="entry name" value="Translation initiation factor 3 (IF-3), N-terminal domain"/>
    <property type="match status" value="1"/>
</dbReference>
<dbReference type="SUPFAM" id="SSF54364">
    <property type="entry name" value="Translation initiation factor IF3, N-terminal domain"/>
    <property type="match status" value="1"/>
</dbReference>
<comment type="subcellular location">
    <subcellularLocation>
        <location evidence="4 6">Cytoplasm</location>
    </subcellularLocation>
</comment>
<comment type="function">
    <text evidence="4 6">IF-3 binds to the 30S ribosomal subunit and shifts the equilibrium between 70S ribosomes and their 50S and 30S subunits in favor of the free subunits, thus enhancing the availability of 30S subunits on which protein synthesis initiation begins.</text>
</comment>
<dbReference type="GO" id="GO:0003743">
    <property type="term" value="F:translation initiation factor activity"/>
    <property type="evidence" value="ECO:0007669"/>
    <property type="project" value="UniProtKB-UniRule"/>
</dbReference>
<protein>
    <recommendedName>
        <fullName evidence="4 5">Translation initiation factor IF-3</fullName>
    </recommendedName>
</protein>